<sequence>MQCTPVEIKEKLLKALDEDNNVVDMAGVLAVITVLETYPITREALEQTRIGRTVNELRRKTSNDQLAKRAKKLVRNWQKLISATPQSDHGPVNGDKDNGETIARKHTQWSSLQGGDASSCPNSPAFPQKLVSPALNRVNAQNASVRSSPSKSHSVKPTTPNLQLSQRIKSKPSTPKLPQSPATFNSKPNTPNQQLQQRGRSKPNTPNLPQNSKMGQSPNLIRTDSPKYCLNQKIVNSPKVSINSPKVSINSPKVSINSPKVSINSPKVSINSSKVSINSSKVAVLENSSRAASPSGSIESSLGRPLTPSECGSTSRPLTPQSVCNGPEQSGGRLPRNLSHESLSNSSIHNNTEERHQNSSNHSSDVPLVSKTVSPPKAIKATKPDQSLNVKTNVANKKRSREDVNGSGHPSKIARMQNSDNCSGSYKKAMNGSLQSTLSSIDASLSEIGHSPSASTPDGKGSFSNKRNVNLLLKTDTTPKVTSEKATLSGKTPKVKTTAQLIADLQAKSGSAALGRSVIRDIETNQIHKESDVPDSVLPPGVGKKRRLKPDTSTPIRSHLTLSKTKTELVEKFLQTSVTPNKYEINKEESPYTPGKYDSSLEVDVTNSSGGDTSFRPAEVKQVELADTESNSVPTEERVKPLTLEEAYNLLPPIDYDNVYTEDAEDVSEPIPVEGVSVSDQDVHRVLEEQWEGVNGVRNTYGSWCDWTQTMSSSSYNGDVLHILPYVLIDE</sequence>
<feature type="compositionally biased region" description="Polar residues" evidence="11">
    <location>
        <begin position="242"/>
        <end position="260"/>
    </location>
</feature>
<feature type="region of interest" description="Disordered" evidence="11">
    <location>
        <begin position="283"/>
        <end position="346"/>
    </location>
</feature>
<keyword evidence="4" id="KW-0805">Transcription regulation</keyword>
<dbReference type="Gene3D" id="1.20.930.10">
    <property type="entry name" value="Conserved domain common to transcription factors TFIIS, elongin A, CRSP70"/>
    <property type="match status" value="1"/>
</dbReference>
<dbReference type="InterPro" id="IPR003617">
    <property type="entry name" value="TFIIS/CRSP70_N_sub"/>
</dbReference>
<feature type="region of interest" description="Disordered" evidence="11">
    <location>
        <begin position="242"/>
        <end position="266"/>
    </location>
</feature>
<feature type="compositionally biased region" description="Polar residues" evidence="11">
    <location>
        <begin position="384"/>
        <end position="395"/>
    </location>
</feature>
<dbReference type="GO" id="GO:0070847">
    <property type="term" value="C:core mediator complex"/>
    <property type="evidence" value="ECO:0007669"/>
    <property type="project" value="TreeGrafter"/>
</dbReference>
<dbReference type="Pfam" id="PF15693">
    <property type="entry name" value="Med26_C"/>
    <property type="match status" value="1"/>
</dbReference>
<feature type="region of interest" description="Disordered" evidence="11">
    <location>
        <begin position="81"/>
        <end position="100"/>
    </location>
</feature>
<feature type="compositionally biased region" description="Polar residues" evidence="11">
    <location>
        <begin position="452"/>
        <end position="468"/>
    </location>
</feature>
<comment type="similarity">
    <text evidence="2">Belongs to the Mediator complex subunit 26 family.</text>
</comment>
<evidence type="ECO:0000313" key="14">
    <source>
        <dbReference type="Proteomes" id="UP000242188"/>
    </source>
</evidence>
<keyword evidence="14" id="KW-1185">Reference proteome</keyword>
<feature type="domain" description="TFIIS N-terminal" evidence="12">
    <location>
        <begin position="7"/>
        <end position="84"/>
    </location>
</feature>
<accession>A0A210QBV7</accession>
<evidence type="ECO:0000256" key="5">
    <source>
        <dbReference type="ARBA" id="ARBA00023159"/>
    </source>
</evidence>
<dbReference type="PROSITE" id="PS51319">
    <property type="entry name" value="TFIIS_N"/>
    <property type="match status" value="1"/>
</dbReference>
<dbReference type="SUPFAM" id="SSF47676">
    <property type="entry name" value="Conserved domain common to transcription factors TFIIS, elongin A, CRSP70"/>
    <property type="match status" value="1"/>
</dbReference>
<feature type="compositionally biased region" description="Polar residues" evidence="11">
    <location>
        <begin position="158"/>
        <end position="222"/>
    </location>
</feature>
<evidence type="ECO:0000256" key="7">
    <source>
        <dbReference type="ARBA" id="ARBA00023242"/>
    </source>
</evidence>
<dbReference type="GO" id="GO:0010628">
    <property type="term" value="P:positive regulation of gene expression"/>
    <property type="evidence" value="ECO:0007669"/>
    <property type="project" value="TreeGrafter"/>
</dbReference>
<feature type="region of interest" description="Disordered" evidence="11">
    <location>
        <begin position="378"/>
        <end position="428"/>
    </location>
</feature>
<proteinExistence type="inferred from homology"/>
<dbReference type="InterPro" id="IPR042376">
    <property type="entry name" value="MED26"/>
</dbReference>
<evidence type="ECO:0000256" key="6">
    <source>
        <dbReference type="ARBA" id="ARBA00023163"/>
    </source>
</evidence>
<evidence type="ECO:0000256" key="11">
    <source>
        <dbReference type="SAM" id="MobiDB-lite"/>
    </source>
</evidence>
<keyword evidence="7 10" id="KW-0539">Nucleus</keyword>
<dbReference type="CDD" id="cd00183">
    <property type="entry name" value="TFIIS_I"/>
    <property type="match status" value="1"/>
</dbReference>
<evidence type="ECO:0000256" key="9">
    <source>
        <dbReference type="ARBA" id="ARBA00031968"/>
    </source>
</evidence>
<feature type="region of interest" description="Disordered" evidence="11">
    <location>
        <begin position="448"/>
        <end position="468"/>
    </location>
</feature>
<dbReference type="InterPro" id="IPR017923">
    <property type="entry name" value="TFIIS_N"/>
</dbReference>
<feature type="region of interest" description="Disordered" evidence="11">
    <location>
        <begin position="108"/>
        <end position="224"/>
    </location>
</feature>
<feature type="compositionally biased region" description="Polar residues" evidence="11">
    <location>
        <begin position="286"/>
        <end position="300"/>
    </location>
</feature>
<dbReference type="InterPro" id="IPR035441">
    <property type="entry name" value="TFIIS/LEDGF_dom_sf"/>
</dbReference>
<evidence type="ECO:0000256" key="3">
    <source>
        <dbReference type="ARBA" id="ARBA00019686"/>
    </source>
</evidence>
<dbReference type="OrthoDB" id="550309at2759"/>
<evidence type="ECO:0000256" key="10">
    <source>
        <dbReference type="PROSITE-ProRule" id="PRU00649"/>
    </source>
</evidence>
<dbReference type="Proteomes" id="UP000242188">
    <property type="component" value="Unassembled WGS sequence"/>
</dbReference>
<dbReference type="GO" id="GO:0006357">
    <property type="term" value="P:regulation of transcription by RNA polymerase II"/>
    <property type="evidence" value="ECO:0007669"/>
    <property type="project" value="InterPro"/>
</dbReference>
<feature type="region of interest" description="Disordered" evidence="11">
    <location>
        <begin position="531"/>
        <end position="555"/>
    </location>
</feature>
<feature type="compositionally biased region" description="Low complexity" evidence="11">
    <location>
        <begin position="144"/>
        <end position="157"/>
    </location>
</feature>
<feature type="region of interest" description="Disordered" evidence="11">
    <location>
        <begin position="351"/>
        <end position="370"/>
    </location>
</feature>
<organism evidence="13 14">
    <name type="scientific">Mizuhopecten yessoensis</name>
    <name type="common">Japanese scallop</name>
    <name type="synonym">Patinopecten yessoensis</name>
    <dbReference type="NCBI Taxonomy" id="6573"/>
    <lineage>
        <taxon>Eukaryota</taxon>
        <taxon>Metazoa</taxon>
        <taxon>Spiralia</taxon>
        <taxon>Lophotrochozoa</taxon>
        <taxon>Mollusca</taxon>
        <taxon>Bivalvia</taxon>
        <taxon>Autobranchia</taxon>
        <taxon>Pteriomorphia</taxon>
        <taxon>Pectinida</taxon>
        <taxon>Pectinoidea</taxon>
        <taxon>Pectinidae</taxon>
        <taxon>Mizuhopecten</taxon>
    </lineage>
</organism>
<dbReference type="STRING" id="6573.A0A210QBV7"/>
<evidence type="ECO:0000256" key="1">
    <source>
        <dbReference type="ARBA" id="ARBA00004123"/>
    </source>
</evidence>
<dbReference type="GO" id="GO:0016592">
    <property type="term" value="C:mediator complex"/>
    <property type="evidence" value="ECO:0007669"/>
    <property type="project" value="InterPro"/>
</dbReference>
<dbReference type="SMART" id="SM00509">
    <property type="entry name" value="TFS2N"/>
    <property type="match status" value="1"/>
</dbReference>
<evidence type="ECO:0000313" key="13">
    <source>
        <dbReference type="EMBL" id="OWF46211.1"/>
    </source>
</evidence>
<protein>
    <recommendedName>
        <fullName evidence="3">Mediator of RNA polymerase II transcription subunit 26</fullName>
    </recommendedName>
    <alternativeName>
        <fullName evidence="8">Cofactor required for Sp1 transcriptional activation subunit 7</fullName>
    </alternativeName>
    <alternativeName>
        <fullName evidence="9">Mediator complex subunit 26</fullName>
    </alternativeName>
</protein>
<dbReference type="Pfam" id="PF08711">
    <property type="entry name" value="Med26"/>
    <property type="match status" value="1"/>
</dbReference>
<dbReference type="GO" id="GO:0003712">
    <property type="term" value="F:transcription coregulator activity"/>
    <property type="evidence" value="ECO:0007669"/>
    <property type="project" value="TreeGrafter"/>
</dbReference>
<reference evidence="13 14" key="1">
    <citation type="journal article" date="2017" name="Nat. Ecol. Evol.">
        <title>Scallop genome provides insights into evolution of bilaterian karyotype and development.</title>
        <authorList>
            <person name="Wang S."/>
            <person name="Zhang J."/>
            <person name="Jiao W."/>
            <person name="Li J."/>
            <person name="Xun X."/>
            <person name="Sun Y."/>
            <person name="Guo X."/>
            <person name="Huan P."/>
            <person name="Dong B."/>
            <person name="Zhang L."/>
            <person name="Hu X."/>
            <person name="Sun X."/>
            <person name="Wang J."/>
            <person name="Zhao C."/>
            <person name="Wang Y."/>
            <person name="Wang D."/>
            <person name="Huang X."/>
            <person name="Wang R."/>
            <person name="Lv J."/>
            <person name="Li Y."/>
            <person name="Zhang Z."/>
            <person name="Liu B."/>
            <person name="Lu W."/>
            <person name="Hui Y."/>
            <person name="Liang J."/>
            <person name="Zhou Z."/>
            <person name="Hou R."/>
            <person name="Li X."/>
            <person name="Liu Y."/>
            <person name="Li H."/>
            <person name="Ning X."/>
            <person name="Lin Y."/>
            <person name="Zhao L."/>
            <person name="Xing Q."/>
            <person name="Dou J."/>
            <person name="Li Y."/>
            <person name="Mao J."/>
            <person name="Guo H."/>
            <person name="Dou H."/>
            <person name="Li T."/>
            <person name="Mu C."/>
            <person name="Jiang W."/>
            <person name="Fu Q."/>
            <person name="Fu X."/>
            <person name="Miao Y."/>
            <person name="Liu J."/>
            <person name="Yu Q."/>
            <person name="Li R."/>
            <person name="Liao H."/>
            <person name="Li X."/>
            <person name="Kong Y."/>
            <person name="Jiang Z."/>
            <person name="Chourrout D."/>
            <person name="Li R."/>
            <person name="Bao Z."/>
        </authorList>
    </citation>
    <scope>NUCLEOTIDE SEQUENCE [LARGE SCALE GENOMIC DNA]</scope>
    <source>
        <strain evidence="13 14">PY_sf001</strain>
    </source>
</reference>
<dbReference type="AlphaFoldDB" id="A0A210QBV7"/>
<name>A0A210QBV7_MIZYE</name>
<dbReference type="PANTHER" id="PTHR15201">
    <property type="entry name" value="CRSP70"/>
    <property type="match status" value="1"/>
</dbReference>
<dbReference type="InterPro" id="IPR031416">
    <property type="entry name" value="Med26_C"/>
</dbReference>
<evidence type="ECO:0000256" key="4">
    <source>
        <dbReference type="ARBA" id="ARBA00023015"/>
    </source>
</evidence>
<gene>
    <name evidence="13" type="ORF">KP79_PYT08136</name>
</gene>
<comment type="subcellular location">
    <subcellularLocation>
        <location evidence="1 10">Nucleus</location>
    </subcellularLocation>
</comment>
<comment type="caution">
    <text evidence="13">The sequence shown here is derived from an EMBL/GenBank/DDBJ whole genome shotgun (WGS) entry which is preliminary data.</text>
</comment>
<feature type="compositionally biased region" description="Polar residues" evidence="11">
    <location>
        <begin position="310"/>
        <end position="328"/>
    </location>
</feature>
<evidence type="ECO:0000256" key="2">
    <source>
        <dbReference type="ARBA" id="ARBA00009681"/>
    </source>
</evidence>
<dbReference type="EMBL" id="NEDP02004236">
    <property type="protein sequence ID" value="OWF46211.1"/>
    <property type="molecule type" value="Genomic_DNA"/>
</dbReference>
<evidence type="ECO:0000256" key="8">
    <source>
        <dbReference type="ARBA" id="ARBA00030125"/>
    </source>
</evidence>
<keyword evidence="5" id="KW-0010">Activator</keyword>
<keyword evidence="6" id="KW-0804">Transcription</keyword>
<dbReference type="PANTHER" id="PTHR15201:SF1">
    <property type="entry name" value="MEDIATOR OF RNA POLYMERASE II TRANSCRIPTION SUBUNIT 26"/>
    <property type="match status" value="1"/>
</dbReference>
<evidence type="ECO:0000259" key="12">
    <source>
        <dbReference type="PROSITE" id="PS51319"/>
    </source>
</evidence>